<comment type="subcellular location">
    <subcellularLocation>
        <location evidence="1">Cytoplasm</location>
    </subcellularLocation>
</comment>
<keyword evidence="5" id="KW-0548">Nucleotidyltransferase</keyword>
<name>A0A8S5TFR7_9CAUD</name>
<evidence type="ECO:0000256" key="7">
    <source>
        <dbReference type="ARBA" id="ARBA00022932"/>
    </source>
</evidence>
<dbReference type="Gene3D" id="3.70.10.10">
    <property type="match status" value="1"/>
</dbReference>
<dbReference type="SUPFAM" id="SSF55979">
    <property type="entry name" value="DNA clamp"/>
    <property type="match status" value="1"/>
</dbReference>
<organism evidence="9">
    <name type="scientific">Siphoviridae sp. ctP0x5</name>
    <dbReference type="NCBI Taxonomy" id="2827863"/>
    <lineage>
        <taxon>Viruses</taxon>
        <taxon>Duplodnaviria</taxon>
        <taxon>Heunggongvirae</taxon>
        <taxon>Uroviricota</taxon>
        <taxon>Caudoviricetes</taxon>
    </lineage>
</organism>
<dbReference type="SMART" id="SM00480">
    <property type="entry name" value="POL3Bc"/>
    <property type="match status" value="1"/>
</dbReference>
<evidence type="ECO:0000313" key="9">
    <source>
        <dbReference type="EMBL" id="DAF61875.1"/>
    </source>
</evidence>
<evidence type="ECO:0000256" key="4">
    <source>
        <dbReference type="ARBA" id="ARBA00022679"/>
    </source>
</evidence>
<comment type="similarity">
    <text evidence="2">Belongs to the beta sliding clamp family.</text>
</comment>
<keyword evidence="3" id="KW-0963">Cytoplasm</keyword>
<evidence type="ECO:0000256" key="3">
    <source>
        <dbReference type="ARBA" id="ARBA00022490"/>
    </source>
</evidence>
<dbReference type="PANTHER" id="PTHR30478:SF0">
    <property type="entry name" value="BETA SLIDING CLAMP"/>
    <property type="match status" value="1"/>
</dbReference>
<keyword evidence="4" id="KW-0808">Transferase</keyword>
<evidence type="ECO:0000256" key="6">
    <source>
        <dbReference type="ARBA" id="ARBA00022705"/>
    </source>
</evidence>
<dbReference type="InterPro" id="IPR046938">
    <property type="entry name" value="DNA_clamp_sf"/>
</dbReference>
<dbReference type="EMBL" id="BK032818">
    <property type="protein sequence ID" value="DAF61875.1"/>
    <property type="molecule type" value="Genomic_DNA"/>
</dbReference>
<protein>
    <submittedName>
        <fullName evidence="9">Beta clamp protein</fullName>
    </submittedName>
</protein>
<dbReference type="GO" id="GO:0006271">
    <property type="term" value="P:DNA strand elongation involved in DNA replication"/>
    <property type="evidence" value="ECO:0007669"/>
    <property type="project" value="TreeGrafter"/>
</dbReference>
<keyword evidence="8" id="KW-0238">DNA-binding</keyword>
<dbReference type="GO" id="GO:0003887">
    <property type="term" value="F:DNA-directed DNA polymerase activity"/>
    <property type="evidence" value="ECO:0007669"/>
    <property type="project" value="UniProtKB-KW"/>
</dbReference>
<accession>A0A8S5TFR7</accession>
<dbReference type="Gene3D" id="3.10.150.10">
    <property type="entry name" value="DNA Polymerase III, subunit A, domain 2"/>
    <property type="match status" value="1"/>
</dbReference>
<dbReference type="PANTHER" id="PTHR30478">
    <property type="entry name" value="DNA POLYMERASE III SUBUNIT BETA"/>
    <property type="match status" value="1"/>
</dbReference>
<reference evidence="9" key="1">
    <citation type="journal article" date="2021" name="Proc. Natl. Acad. Sci. U.S.A.">
        <title>A Catalog of Tens of Thousands of Viruses from Human Metagenomes Reveals Hidden Associations with Chronic Diseases.</title>
        <authorList>
            <person name="Tisza M.J."/>
            <person name="Buck C.B."/>
        </authorList>
    </citation>
    <scope>NUCLEOTIDE SEQUENCE</scope>
    <source>
        <strain evidence="9">CtP0x5</strain>
    </source>
</reference>
<sequence>MKFSIDSKDFKTAITKVLQLKDGILSSLQRVYITVNAEAGKAELLATNIDEYIKVYISDCYNLESGKAVIDRTDLKLLEKLKGELTISDIDTEKLLVQTDKKKLKINNYMWTDEFLDIPELKDLQKVLVTDEAWLLETVTNLSKFTITKDPQKFKQVFNFNIEDKQVEAVDGYKIGIRYFNNRVRTIDGAENLMLKNVCLPVFKKVLDFKSEAEVDFYQNKDYIKVSGSDFIYLVNAIEGAYFKIKPMIYTDYNYSVDINCKDILESVKYAEPMLKKEQRPLILHTDNEKLYTYFICSKCESLELIQSENNTMSNDFYIGINPLYLVECFTILHSIGADAANCKFITSKSPMEIEADDYLFLVLPINITTNNGMMENINELLIAG</sequence>
<evidence type="ECO:0000256" key="2">
    <source>
        <dbReference type="ARBA" id="ARBA00010752"/>
    </source>
</evidence>
<dbReference type="GO" id="GO:0009360">
    <property type="term" value="C:DNA polymerase III complex"/>
    <property type="evidence" value="ECO:0007669"/>
    <property type="project" value="InterPro"/>
</dbReference>
<evidence type="ECO:0000256" key="1">
    <source>
        <dbReference type="ARBA" id="ARBA00004496"/>
    </source>
</evidence>
<keyword evidence="6" id="KW-0235">DNA replication</keyword>
<keyword evidence="7" id="KW-0239">DNA-directed DNA polymerase</keyword>
<dbReference type="GO" id="GO:0003677">
    <property type="term" value="F:DNA binding"/>
    <property type="evidence" value="ECO:0007669"/>
    <property type="project" value="UniProtKB-KW"/>
</dbReference>
<evidence type="ECO:0000256" key="8">
    <source>
        <dbReference type="ARBA" id="ARBA00023125"/>
    </source>
</evidence>
<proteinExistence type="inferred from homology"/>
<evidence type="ECO:0000256" key="5">
    <source>
        <dbReference type="ARBA" id="ARBA00022695"/>
    </source>
</evidence>
<dbReference type="InterPro" id="IPR001001">
    <property type="entry name" value="DNA_polIII_beta"/>
</dbReference>